<reference evidence="1 2" key="2">
    <citation type="submission" date="2016-08" db="EMBL/GenBank/DDBJ databases">
        <title>Pervasive Adenine N6-methylation of Active Genes in Fungi.</title>
        <authorList>
            <consortium name="DOE Joint Genome Institute"/>
            <person name="Mondo S.J."/>
            <person name="Dannebaum R.O."/>
            <person name="Kuo R.C."/>
            <person name="Labutti K."/>
            <person name="Haridas S."/>
            <person name="Kuo A."/>
            <person name="Salamov A."/>
            <person name="Ahrendt S.R."/>
            <person name="Lipzen A."/>
            <person name="Sullivan W."/>
            <person name="Andreopoulos W.B."/>
            <person name="Clum A."/>
            <person name="Lindquist E."/>
            <person name="Daum C."/>
            <person name="Ramamoorthy G.K."/>
            <person name="Gryganskyi A."/>
            <person name="Culley D."/>
            <person name="Magnuson J.K."/>
            <person name="James T.Y."/>
            <person name="O'Malley M.A."/>
            <person name="Stajich J.E."/>
            <person name="Spatafora J.W."/>
            <person name="Visel A."/>
            <person name="Grigoriev I.V."/>
        </authorList>
    </citation>
    <scope>NUCLEOTIDE SEQUENCE [LARGE SCALE GENOMIC DNA]</scope>
    <source>
        <strain evidence="2">finn</strain>
    </source>
</reference>
<proteinExistence type="predicted"/>
<dbReference type="Proteomes" id="UP000193719">
    <property type="component" value="Unassembled WGS sequence"/>
</dbReference>
<dbReference type="AlphaFoldDB" id="A0A1Y1VL84"/>
<organism evidence="1 2">
    <name type="scientific">Piromyces finnis</name>
    <dbReference type="NCBI Taxonomy" id="1754191"/>
    <lineage>
        <taxon>Eukaryota</taxon>
        <taxon>Fungi</taxon>
        <taxon>Fungi incertae sedis</taxon>
        <taxon>Chytridiomycota</taxon>
        <taxon>Chytridiomycota incertae sedis</taxon>
        <taxon>Neocallimastigomycetes</taxon>
        <taxon>Neocallimastigales</taxon>
        <taxon>Neocallimastigaceae</taxon>
        <taxon>Piromyces</taxon>
    </lineage>
</organism>
<protein>
    <submittedName>
        <fullName evidence="1">Uncharacterized protein</fullName>
    </submittedName>
</protein>
<evidence type="ECO:0000313" key="2">
    <source>
        <dbReference type="Proteomes" id="UP000193719"/>
    </source>
</evidence>
<dbReference type="Pfam" id="PF14223">
    <property type="entry name" value="Retrotran_gag_2"/>
    <property type="match status" value="1"/>
</dbReference>
<gene>
    <name evidence="1" type="ORF">BCR36DRAFT_366409</name>
</gene>
<dbReference type="EMBL" id="MCFH01000003">
    <property type="protein sequence ID" value="ORX59227.1"/>
    <property type="molecule type" value="Genomic_DNA"/>
</dbReference>
<keyword evidence="2" id="KW-1185">Reference proteome</keyword>
<name>A0A1Y1VL84_9FUNG</name>
<accession>A0A1Y1VL84</accession>
<reference evidence="1 2" key="1">
    <citation type="submission" date="2016-08" db="EMBL/GenBank/DDBJ databases">
        <title>Genomes of anaerobic fungi encode conserved fungal cellulosomes for biomass hydrolysis.</title>
        <authorList>
            <consortium name="DOE Joint Genome Institute"/>
            <person name="Haitjema C.H."/>
            <person name="Gilmore S.P."/>
            <person name="Henske J.K."/>
            <person name="Solomon K.V."/>
            <person name="De Groot R."/>
            <person name="Kuo A."/>
            <person name="Mondo S.J."/>
            <person name="Salamov A.A."/>
            <person name="Labutti K."/>
            <person name="Zhao Z."/>
            <person name="Chiniquy J."/>
            <person name="Barry K."/>
            <person name="Brewer H.M."/>
            <person name="Purvine S.O."/>
            <person name="Wright A.T."/>
            <person name="Boxma B."/>
            <person name="Van Alen T."/>
            <person name="Hackstein J.H."/>
            <person name="Baker S.E."/>
            <person name="Grigoriev I.V."/>
            <person name="O'Malley M.A."/>
        </authorList>
    </citation>
    <scope>NUCLEOTIDE SEQUENCE [LARGE SCALE GENOMIC DNA]</scope>
    <source>
        <strain evidence="2">finn</strain>
    </source>
</reference>
<sequence length="153" mass="17950">MSYLKENEIKCFDGTNFVICLGLKEYLETDKVKEAENTTPRDEAKIRAAKKNNDKLRNIIIRSISDKIHEEVISIEPVSVLIEALKTDYTSDRKDITQWIKRLKFIKTEKDSNIPKTIRKITTIYKNMEESLTSPSKKKKKLNFYYAIPPKYK</sequence>
<evidence type="ECO:0000313" key="1">
    <source>
        <dbReference type="EMBL" id="ORX59227.1"/>
    </source>
</evidence>
<dbReference type="OrthoDB" id="2182240at2759"/>
<comment type="caution">
    <text evidence="1">The sequence shown here is derived from an EMBL/GenBank/DDBJ whole genome shotgun (WGS) entry which is preliminary data.</text>
</comment>